<comment type="caution">
    <text evidence="7">The sequence shown here is derived from an EMBL/GenBank/DDBJ whole genome shotgun (WGS) entry which is preliminary data.</text>
</comment>
<dbReference type="Pfam" id="PF22607">
    <property type="entry name" value="FAD_binding-like"/>
    <property type="match status" value="1"/>
</dbReference>
<gene>
    <name evidence="7" type="ORF">UCDDA912_g07077</name>
</gene>
<dbReference type="PANTHER" id="PTHR47469:SF2">
    <property type="entry name" value="OS06G0597600 PROTEIN"/>
    <property type="match status" value="1"/>
</dbReference>
<dbReference type="EMBL" id="LCUC01000268">
    <property type="protein sequence ID" value="KKY32957.1"/>
    <property type="molecule type" value="Genomic_DNA"/>
</dbReference>
<dbReference type="Gene3D" id="3.50.50.60">
    <property type="entry name" value="FAD/NAD(P)-binding domain"/>
    <property type="match status" value="1"/>
</dbReference>
<reference evidence="7 8" key="2">
    <citation type="submission" date="2015-05" db="EMBL/GenBank/DDBJ databases">
        <authorList>
            <person name="Morales-Cruz A."/>
            <person name="Amrine K.C."/>
            <person name="Cantu D."/>
        </authorList>
    </citation>
    <scope>NUCLEOTIDE SEQUENCE [LARGE SCALE GENOMIC DNA]</scope>
    <source>
        <strain evidence="7">DA912</strain>
    </source>
</reference>
<organism evidence="7 8">
    <name type="scientific">Diaporthe ampelina</name>
    <dbReference type="NCBI Taxonomy" id="1214573"/>
    <lineage>
        <taxon>Eukaryota</taxon>
        <taxon>Fungi</taxon>
        <taxon>Dikarya</taxon>
        <taxon>Ascomycota</taxon>
        <taxon>Pezizomycotina</taxon>
        <taxon>Sordariomycetes</taxon>
        <taxon>Sordariomycetidae</taxon>
        <taxon>Diaporthales</taxon>
        <taxon>Diaporthaceae</taxon>
        <taxon>Diaporthe</taxon>
    </lineage>
</organism>
<name>A0A0G2FEH1_9PEZI</name>
<protein>
    <submittedName>
        <fullName evidence="7">Putative monooxygenase fad-binding</fullName>
    </submittedName>
</protein>
<dbReference type="SUPFAM" id="SSF54373">
    <property type="entry name" value="FAD-linked reductases, C-terminal domain"/>
    <property type="match status" value="1"/>
</dbReference>
<accession>A0A0G2FEH1</accession>
<evidence type="ECO:0000256" key="4">
    <source>
        <dbReference type="SAM" id="MobiDB-lite"/>
    </source>
</evidence>
<evidence type="ECO:0000259" key="5">
    <source>
        <dbReference type="Pfam" id="PF01494"/>
    </source>
</evidence>
<sequence length="449" mass="49932">MTSNHSPQHDHLGVQHMKTRDPGTKRQLDIVIVGGSLGGLCTALALKSHPQRHRITILERNATPLLHDQGAGIVAGGDTLAFFKRYDRCGRQFAVSSQRRQYLNKEGEIIYAKDMVQNMTSWDLIYHMLRANVDGVESAYCDVPEQRAEDGEVKHLHGHKVTGIREEGSRVQVSYQTVNGQEGTFEADLVIGADGPSSTVRSVFEPTLQRTYAGYVALRGTVREDEVTQAAREAFSERFTFFHATGIQILAYLIPGEKGALEPGQRLINFVYYTNFPCNSLDNPSPELANLLTDIDGVRHRITVPPGKTDPSAWEKERATARNKLPPQFAEIVRATKKPFVQAITDVISHENEFLGGKVILIGDALAGFRPHTVASTSQAAYDAMILADMIEGRIEKEKWKRQTMEYARMVQKRGVGMGNRSQFEDLPVGEMIRDRNVASQPRAEGGCM</sequence>
<evidence type="ECO:0000256" key="2">
    <source>
        <dbReference type="ARBA" id="ARBA00022827"/>
    </source>
</evidence>
<proteinExistence type="predicted"/>
<dbReference type="InterPro" id="IPR054707">
    <property type="entry name" value="DhpH_subs-bd"/>
</dbReference>
<dbReference type="InterPro" id="IPR036188">
    <property type="entry name" value="FAD/NAD-bd_sf"/>
</dbReference>
<dbReference type="Gene3D" id="3.30.9.60">
    <property type="match status" value="1"/>
</dbReference>
<keyword evidence="1" id="KW-0285">Flavoprotein</keyword>
<feature type="domain" description="2,6-dihydroxypyridine 3-monooxygenase substrate binding" evidence="6">
    <location>
        <begin position="212"/>
        <end position="346"/>
    </location>
</feature>
<dbReference type="PRINTS" id="PR00420">
    <property type="entry name" value="RNGMNOXGNASE"/>
</dbReference>
<keyword evidence="2" id="KW-0274">FAD</keyword>
<dbReference type="OrthoDB" id="16820at2759"/>
<dbReference type="AlphaFoldDB" id="A0A0G2FEH1"/>
<dbReference type="Pfam" id="PF01494">
    <property type="entry name" value="FAD_binding_3"/>
    <property type="match status" value="1"/>
</dbReference>
<keyword evidence="8" id="KW-1185">Reference proteome</keyword>
<feature type="domain" description="FAD-binding" evidence="5">
    <location>
        <begin position="28"/>
        <end position="207"/>
    </location>
</feature>
<dbReference type="GO" id="GO:0004497">
    <property type="term" value="F:monooxygenase activity"/>
    <property type="evidence" value="ECO:0007669"/>
    <property type="project" value="UniProtKB-KW"/>
</dbReference>
<evidence type="ECO:0000256" key="3">
    <source>
        <dbReference type="ARBA" id="ARBA00023002"/>
    </source>
</evidence>
<dbReference type="PANTHER" id="PTHR47469">
    <property type="entry name" value="MONOOXYGENASE-LIKE"/>
    <property type="match status" value="1"/>
</dbReference>
<keyword evidence="3" id="KW-0560">Oxidoreductase</keyword>
<evidence type="ECO:0000256" key="1">
    <source>
        <dbReference type="ARBA" id="ARBA00022630"/>
    </source>
</evidence>
<feature type="region of interest" description="Disordered" evidence="4">
    <location>
        <begin position="1"/>
        <end position="22"/>
    </location>
</feature>
<reference evidence="7 8" key="1">
    <citation type="submission" date="2015-05" db="EMBL/GenBank/DDBJ databases">
        <title>Distinctive expansion of gene families associated with plant cell wall degradation and secondary metabolism in the genomes of grapevine trunk pathogens.</title>
        <authorList>
            <person name="Lawrence D.P."/>
            <person name="Travadon R."/>
            <person name="Rolshausen P.E."/>
            <person name="Baumgartner K."/>
        </authorList>
    </citation>
    <scope>NUCLEOTIDE SEQUENCE [LARGE SCALE GENOMIC DNA]</scope>
    <source>
        <strain evidence="7">DA912</strain>
    </source>
</reference>
<dbReference type="Proteomes" id="UP000034680">
    <property type="component" value="Unassembled WGS sequence"/>
</dbReference>
<keyword evidence="7" id="KW-0503">Monooxygenase</keyword>
<dbReference type="InterPro" id="IPR053212">
    <property type="entry name" value="DHP_3-monooxygenase"/>
</dbReference>
<evidence type="ECO:0000259" key="6">
    <source>
        <dbReference type="Pfam" id="PF22607"/>
    </source>
</evidence>
<dbReference type="InterPro" id="IPR002938">
    <property type="entry name" value="FAD-bd"/>
</dbReference>
<feature type="compositionally biased region" description="Basic and acidic residues" evidence="4">
    <location>
        <begin position="7"/>
        <end position="22"/>
    </location>
</feature>
<dbReference type="GO" id="GO:0071949">
    <property type="term" value="F:FAD binding"/>
    <property type="evidence" value="ECO:0007669"/>
    <property type="project" value="InterPro"/>
</dbReference>
<dbReference type="SUPFAM" id="SSF51905">
    <property type="entry name" value="FAD/NAD(P)-binding domain"/>
    <property type="match status" value="1"/>
</dbReference>
<evidence type="ECO:0000313" key="8">
    <source>
        <dbReference type="Proteomes" id="UP000034680"/>
    </source>
</evidence>
<evidence type="ECO:0000313" key="7">
    <source>
        <dbReference type="EMBL" id="KKY32957.1"/>
    </source>
</evidence>
<dbReference type="STRING" id="1214573.A0A0G2FEH1"/>